<keyword evidence="4 12" id="KW-0894">Sodium channel</keyword>
<keyword evidence="8 12" id="KW-0406">Ion transport</keyword>
<keyword evidence="3 12" id="KW-0813">Transport</keyword>
<organism evidence="14 15">
    <name type="scientific">Caligus rogercresseyi</name>
    <name type="common">Sea louse</name>
    <dbReference type="NCBI Taxonomy" id="217165"/>
    <lineage>
        <taxon>Eukaryota</taxon>
        <taxon>Metazoa</taxon>
        <taxon>Ecdysozoa</taxon>
        <taxon>Arthropoda</taxon>
        <taxon>Crustacea</taxon>
        <taxon>Multicrustacea</taxon>
        <taxon>Hexanauplia</taxon>
        <taxon>Copepoda</taxon>
        <taxon>Siphonostomatoida</taxon>
        <taxon>Caligidae</taxon>
        <taxon>Caligus</taxon>
    </lineage>
</organism>
<keyword evidence="6 13" id="KW-1133">Transmembrane helix</keyword>
<dbReference type="PANTHER" id="PTHR11690:SF288">
    <property type="entry name" value="AMILORIDE-SENSITIVE NA+ CHANNEL-RELATED"/>
    <property type="match status" value="1"/>
</dbReference>
<evidence type="ECO:0000256" key="3">
    <source>
        <dbReference type="ARBA" id="ARBA00022448"/>
    </source>
</evidence>
<evidence type="ECO:0000313" key="14">
    <source>
        <dbReference type="EMBL" id="QQP35869.1"/>
    </source>
</evidence>
<feature type="transmembrane region" description="Helical" evidence="13">
    <location>
        <begin position="20"/>
        <end position="43"/>
    </location>
</feature>
<comment type="subcellular location">
    <subcellularLocation>
        <location evidence="1">Membrane</location>
        <topology evidence="1">Multi-pass membrane protein</topology>
    </subcellularLocation>
</comment>
<accession>A0A7T8GQ51</accession>
<evidence type="ECO:0000256" key="6">
    <source>
        <dbReference type="ARBA" id="ARBA00022989"/>
    </source>
</evidence>
<keyword evidence="10 12" id="KW-0739">Sodium transport</keyword>
<keyword evidence="7" id="KW-0915">Sodium</keyword>
<feature type="non-terminal residue" evidence="14">
    <location>
        <position position="1"/>
    </location>
</feature>
<evidence type="ECO:0000256" key="11">
    <source>
        <dbReference type="ARBA" id="ARBA00023303"/>
    </source>
</evidence>
<dbReference type="Proteomes" id="UP000595437">
    <property type="component" value="Chromosome 15"/>
</dbReference>
<name>A0A7T8GQ51_CALRO</name>
<proteinExistence type="inferred from homology"/>
<sequence length="81" mass="9290">MSKLQDLFNRFCESSSIHGINYWHTTLWTFVTLLGIGSAAFMIRNNFISWESNPIIVSVWQVPIEQSPFPGITICPLDDTR</sequence>
<evidence type="ECO:0000256" key="10">
    <source>
        <dbReference type="ARBA" id="ARBA00023201"/>
    </source>
</evidence>
<evidence type="ECO:0000256" key="4">
    <source>
        <dbReference type="ARBA" id="ARBA00022461"/>
    </source>
</evidence>
<dbReference type="AlphaFoldDB" id="A0A7T8GQ51"/>
<evidence type="ECO:0000256" key="13">
    <source>
        <dbReference type="SAM" id="Phobius"/>
    </source>
</evidence>
<dbReference type="GO" id="GO:0005886">
    <property type="term" value="C:plasma membrane"/>
    <property type="evidence" value="ECO:0007669"/>
    <property type="project" value="TreeGrafter"/>
</dbReference>
<evidence type="ECO:0000256" key="9">
    <source>
        <dbReference type="ARBA" id="ARBA00023136"/>
    </source>
</evidence>
<dbReference type="PANTHER" id="PTHR11690">
    <property type="entry name" value="AMILORIDE-SENSITIVE SODIUM CHANNEL-RELATED"/>
    <property type="match status" value="1"/>
</dbReference>
<reference evidence="15" key="1">
    <citation type="submission" date="2021-01" db="EMBL/GenBank/DDBJ databases">
        <title>Caligus Genome Assembly.</title>
        <authorList>
            <person name="Gallardo-Escarate C."/>
        </authorList>
    </citation>
    <scope>NUCLEOTIDE SEQUENCE [LARGE SCALE GENOMIC DNA]</scope>
</reference>
<dbReference type="InterPro" id="IPR001873">
    <property type="entry name" value="ENaC"/>
</dbReference>
<dbReference type="OrthoDB" id="6021021at2759"/>
<evidence type="ECO:0000256" key="1">
    <source>
        <dbReference type="ARBA" id="ARBA00004141"/>
    </source>
</evidence>
<dbReference type="Pfam" id="PF00858">
    <property type="entry name" value="ASC"/>
    <property type="match status" value="1"/>
</dbReference>
<keyword evidence="11 12" id="KW-0407">Ion channel</keyword>
<keyword evidence="15" id="KW-1185">Reference proteome</keyword>
<evidence type="ECO:0000256" key="8">
    <source>
        <dbReference type="ARBA" id="ARBA00023065"/>
    </source>
</evidence>
<protein>
    <submittedName>
        <fullName evidence="14">Gonad-specific amiloride-sensitive sodium channel 1</fullName>
    </submittedName>
</protein>
<keyword evidence="5 12" id="KW-0812">Transmembrane</keyword>
<gene>
    <name evidence="14" type="ORF">FKW44_020797</name>
</gene>
<evidence type="ECO:0000256" key="2">
    <source>
        <dbReference type="ARBA" id="ARBA00007193"/>
    </source>
</evidence>
<evidence type="ECO:0000256" key="12">
    <source>
        <dbReference type="RuleBase" id="RU000679"/>
    </source>
</evidence>
<dbReference type="EMBL" id="CP045904">
    <property type="protein sequence ID" value="QQP35869.1"/>
    <property type="molecule type" value="Genomic_DNA"/>
</dbReference>
<evidence type="ECO:0000256" key="7">
    <source>
        <dbReference type="ARBA" id="ARBA00023053"/>
    </source>
</evidence>
<evidence type="ECO:0000256" key="5">
    <source>
        <dbReference type="ARBA" id="ARBA00022692"/>
    </source>
</evidence>
<dbReference type="GO" id="GO:0015280">
    <property type="term" value="F:ligand-gated sodium channel activity"/>
    <property type="evidence" value="ECO:0007669"/>
    <property type="project" value="TreeGrafter"/>
</dbReference>
<evidence type="ECO:0000313" key="15">
    <source>
        <dbReference type="Proteomes" id="UP000595437"/>
    </source>
</evidence>
<comment type="similarity">
    <text evidence="2 12">Belongs to the amiloride-sensitive sodium channel (TC 1.A.6) family.</text>
</comment>
<keyword evidence="9 13" id="KW-0472">Membrane</keyword>